<dbReference type="EMBL" id="EQ962657">
    <property type="protein sequence ID" value="EED14733.1"/>
    <property type="molecule type" value="Genomic_DNA"/>
</dbReference>
<evidence type="ECO:0000313" key="1">
    <source>
        <dbReference type="EMBL" id="EED14733.1"/>
    </source>
</evidence>
<name>B8MJR6_TALSN</name>
<dbReference type="VEuPathDB" id="FungiDB:TSTA_042080"/>
<dbReference type="PhylomeDB" id="B8MJR6"/>
<dbReference type="GeneID" id="8102985"/>
<sequence length="256" mass="29383">MQITLVSDQIESEIRAKFAELEDQKSDPRSPEESVTGDIGNSTIALRHVRRYIEFVEKDITPTWKHAAGTTQCKVRFLDLGIFFQPGELIYVPSLSEWPPDQVWLGQPEYPTTSGDFARLAAIAFQGTTFATYDTPPKLDGQGTSDLVLSHRLRRYSSPAFGGFKNITLQEQGEWFQTITSTERHLYYDGWAFAHEPRESIQPAEQTNSEYVDSQAMVDFVEGHKSNNNFAKSSDLRLRNWKTEWRETTDPMHIYY</sequence>
<protein>
    <submittedName>
        <fullName evidence="1">Uncharacterized protein</fullName>
    </submittedName>
</protein>
<dbReference type="RefSeq" id="XP_002484686.1">
    <property type="nucleotide sequence ID" value="XM_002484641.1"/>
</dbReference>
<evidence type="ECO:0000313" key="2">
    <source>
        <dbReference type="Proteomes" id="UP000001745"/>
    </source>
</evidence>
<dbReference type="STRING" id="441959.B8MJR6"/>
<keyword evidence="2" id="KW-1185">Reference proteome</keyword>
<dbReference type="InParanoid" id="B8MJR6"/>
<reference evidence="2" key="1">
    <citation type="journal article" date="2015" name="Genome Announc.">
        <title>Genome sequence of the AIDS-associated pathogen Penicillium marneffei (ATCC18224) and its near taxonomic relative Talaromyces stipitatus (ATCC10500).</title>
        <authorList>
            <person name="Nierman W.C."/>
            <person name="Fedorova-Abrams N.D."/>
            <person name="Andrianopoulos A."/>
        </authorList>
    </citation>
    <scope>NUCLEOTIDE SEQUENCE [LARGE SCALE GENOMIC DNA]</scope>
    <source>
        <strain evidence="2">ATCC 10500 / CBS 375.48 / QM 6759 / NRRL 1006</strain>
    </source>
</reference>
<accession>B8MJR6</accession>
<dbReference type="Proteomes" id="UP000001745">
    <property type="component" value="Unassembled WGS sequence"/>
</dbReference>
<dbReference type="AlphaFoldDB" id="B8MJR6"/>
<organism evidence="1 2">
    <name type="scientific">Talaromyces stipitatus (strain ATCC 10500 / CBS 375.48 / QM 6759 / NRRL 1006)</name>
    <name type="common">Penicillium stipitatum</name>
    <dbReference type="NCBI Taxonomy" id="441959"/>
    <lineage>
        <taxon>Eukaryota</taxon>
        <taxon>Fungi</taxon>
        <taxon>Dikarya</taxon>
        <taxon>Ascomycota</taxon>
        <taxon>Pezizomycotina</taxon>
        <taxon>Eurotiomycetes</taxon>
        <taxon>Eurotiomycetidae</taxon>
        <taxon>Eurotiales</taxon>
        <taxon>Trichocomaceae</taxon>
        <taxon>Talaromyces</taxon>
        <taxon>Talaromyces sect. Talaromyces</taxon>
    </lineage>
</organism>
<gene>
    <name evidence="1" type="ORF">TSTA_042080</name>
</gene>
<dbReference type="HOGENOM" id="CLU_1086560_0_0_1"/>
<dbReference type="OrthoDB" id="10042665at2759"/>
<proteinExistence type="predicted"/>